<dbReference type="Pfam" id="PF00570">
    <property type="entry name" value="HRDC"/>
    <property type="match status" value="1"/>
</dbReference>
<evidence type="ECO:0000313" key="12">
    <source>
        <dbReference type="EMBL" id="JAP96837.1"/>
    </source>
</evidence>
<feature type="domain" description="HRDC" evidence="11">
    <location>
        <begin position="466"/>
        <end position="546"/>
    </location>
</feature>
<dbReference type="Pfam" id="PF01612">
    <property type="entry name" value="DNA_pol_A_exo1"/>
    <property type="match status" value="1"/>
</dbReference>
<dbReference type="InterPro" id="IPR002121">
    <property type="entry name" value="HRDC_dom"/>
</dbReference>
<dbReference type="InterPro" id="IPR012337">
    <property type="entry name" value="RNaseH-like_sf"/>
</dbReference>
<dbReference type="Gene3D" id="3.30.420.10">
    <property type="entry name" value="Ribonuclease H-like superfamily/Ribonuclease H"/>
    <property type="match status" value="1"/>
</dbReference>
<protein>
    <recommendedName>
        <fullName evidence="9">Exosome complex component 10 homolog</fullName>
    </recommendedName>
</protein>
<dbReference type="GO" id="GO:0071039">
    <property type="term" value="P:nuclear polyadenylation-dependent CUT catabolic process"/>
    <property type="evidence" value="ECO:0007669"/>
    <property type="project" value="TreeGrafter"/>
</dbReference>
<dbReference type="SMART" id="SM00341">
    <property type="entry name" value="HRDC"/>
    <property type="match status" value="1"/>
</dbReference>
<dbReference type="InterPro" id="IPR002562">
    <property type="entry name" value="3'-5'_exonuclease_dom"/>
</dbReference>
<evidence type="ECO:0000256" key="9">
    <source>
        <dbReference type="ARBA" id="ARBA00070365"/>
    </source>
</evidence>
<evidence type="ECO:0000256" key="7">
    <source>
        <dbReference type="ARBA" id="ARBA00023242"/>
    </source>
</evidence>
<dbReference type="Gene3D" id="1.10.150.80">
    <property type="entry name" value="HRDC domain"/>
    <property type="match status" value="1"/>
</dbReference>
<dbReference type="AlphaFoldDB" id="A0A146KK44"/>
<evidence type="ECO:0000259" key="11">
    <source>
        <dbReference type="PROSITE" id="PS50967"/>
    </source>
</evidence>
<dbReference type="GO" id="GO:0000467">
    <property type="term" value="P:exonucleolytic trimming to generate mature 3'-end of 5.8S rRNA from tricistronic rRNA transcript (SSU-rRNA, 5.8S rRNA, LSU-rRNA)"/>
    <property type="evidence" value="ECO:0007669"/>
    <property type="project" value="InterPro"/>
</dbReference>
<dbReference type="GO" id="GO:0071036">
    <property type="term" value="P:nuclear polyadenylation-dependent snoRNA catabolic process"/>
    <property type="evidence" value="ECO:0007669"/>
    <property type="project" value="TreeGrafter"/>
</dbReference>
<dbReference type="InterPro" id="IPR010997">
    <property type="entry name" value="HRDC-like_sf"/>
</dbReference>
<dbReference type="GO" id="GO:0071035">
    <property type="term" value="P:nuclear polyadenylation-dependent rRNA catabolic process"/>
    <property type="evidence" value="ECO:0007669"/>
    <property type="project" value="TreeGrafter"/>
</dbReference>
<dbReference type="SMART" id="SM00474">
    <property type="entry name" value="35EXOc"/>
    <property type="match status" value="1"/>
</dbReference>
<dbReference type="Pfam" id="PF08066">
    <property type="entry name" value="PMC2NT"/>
    <property type="match status" value="1"/>
</dbReference>
<dbReference type="FunFam" id="3.30.420.10:FF:000059">
    <property type="entry name" value="Exosome complex exonuclease Rrp6"/>
    <property type="match status" value="1"/>
</dbReference>
<evidence type="ECO:0000256" key="4">
    <source>
        <dbReference type="ARBA" id="ARBA00022801"/>
    </source>
</evidence>
<dbReference type="GO" id="GO:0071038">
    <property type="term" value="P:TRAMP-dependent tRNA surveillance pathway"/>
    <property type="evidence" value="ECO:0007669"/>
    <property type="project" value="TreeGrafter"/>
</dbReference>
<evidence type="ECO:0000256" key="8">
    <source>
        <dbReference type="ARBA" id="ARBA00043957"/>
    </source>
</evidence>
<comment type="subcellular location">
    <subcellularLocation>
        <location evidence="1">Nucleus</location>
    </subcellularLocation>
</comment>
<dbReference type="GO" id="GO:0071037">
    <property type="term" value="P:nuclear polyadenylation-dependent snRNA catabolic process"/>
    <property type="evidence" value="ECO:0007669"/>
    <property type="project" value="TreeGrafter"/>
</dbReference>
<feature type="compositionally biased region" description="Basic residues" evidence="10">
    <location>
        <begin position="890"/>
        <end position="914"/>
    </location>
</feature>
<feature type="compositionally biased region" description="Basic and acidic residues" evidence="10">
    <location>
        <begin position="654"/>
        <end position="674"/>
    </location>
</feature>
<dbReference type="GO" id="GO:0000175">
    <property type="term" value="F:3'-5'-RNA exonuclease activity"/>
    <property type="evidence" value="ECO:0007669"/>
    <property type="project" value="InterPro"/>
</dbReference>
<dbReference type="GO" id="GO:0003727">
    <property type="term" value="F:single-stranded RNA binding"/>
    <property type="evidence" value="ECO:0007669"/>
    <property type="project" value="TreeGrafter"/>
</dbReference>
<dbReference type="GO" id="GO:0005730">
    <property type="term" value="C:nucleolus"/>
    <property type="evidence" value="ECO:0007669"/>
    <property type="project" value="TreeGrafter"/>
</dbReference>
<dbReference type="GO" id="GO:0000176">
    <property type="term" value="C:nuclear exosome (RNase complex)"/>
    <property type="evidence" value="ECO:0007669"/>
    <property type="project" value="InterPro"/>
</dbReference>
<keyword evidence="2" id="KW-0698">rRNA processing</keyword>
<sequence>MESSVNMEEDSELVKEDDLFPGCSNMDEFLQAGYPVIMEGIRSSNALPQDKHFGYLKTFPEFNEAMKAEGKHLLEIMQKIITYSGIKKQIAEQQPSEKFDVVTDLNDKLLDRVVNNLSELDGTRFNPNEDFGESSKKVSGSWNKNNLLAAAMAKEREGEEIASLVVKSRTVRPQVLFKEKIDNRNVPWVPKIKEKPNQLKQLVLLVDVNAQDEEYYRHPYEYELSLWKPPEDWLVPHENIEMPKDVHNTPFVFVKTEEQLDSLLEELKKETMFSVDLEYHSFRSYLGFVCLMQISTASKDFLIDTLLLRHKMYILNEVFTKPDVLKIFHGATNDIEWLQKDFNLYVVGMFDTYSAAKILGYSGLSLEYLLKRFCDINANKKFQLLDWRIRPLPDKAIQYAREDTHYLLYIYKKMANELLEKGMNKTQLLEVAFQNSCETCQRVFMKPIWNQNSHMSVYIRAKRHFDNRQLYALKELFKWRDTIAREEDESTGYVLPNHMLLQICQTLPRELQGVLGCCNPIPPLVRQHALAIHQIILRAKEQPLEKSVTEMENISSKSSQFSVSRDVDLEIRLNTYVHDTANIEFRDDLPTLLDGTLPDLGDPPEVKPKLSLLVDPALPADDDVEELTKAVVKIHFIPPYERYKKILPYSIQQEKEEQEKEKKLVEDRMEKSTEKQYATPAKESSPSPRKRRAEDENNRRNKGSTPLIAQPGAQKKIKTVDISIPEEEVDSILPLINVDKKIKYEKEDEELENRIGSCGGSISSQKKSNPHQRLSGGPGDDRFSSTPSRGSHSPRGRGGGPSPRGRGGPSPSGRHAKSSQGTSQGHSRSNQGDSRRNSRSSQGDYQGQTSSNATLEDEGFTPFDYGSVNFNKFLSSSSGKISMGGSSNKRGGKNRGGKNRQFRGKQFNKGKRGGQRGAGGKW</sequence>
<comment type="similarity">
    <text evidence="8">Belongs to the exosome component 10/RRP6 family.</text>
</comment>
<dbReference type="GO" id="GO:0071044">
    <property type="term" value="P:histone mRNA catabolic process"/>
    <property type="evidence" value="ECO:0007669"/>
    <property type="project" value="TreeGrafter"/>
</dbReference>
<dbReference type="InterPro" id="IPR012588">
    <property type="entry name" value="Exosome-assoc_fac_Rrp6_N"/>
</dbReference>
<keyword evidence="6" id="KW-0269">Exonuclease</keyword>
<feature type="region of interest" description="Disordered" evidence="10">
    <location>
        <begin position="654"/>
        <end position="922"/>
    </location>
</feature>
<evidence type="ECO:0000256" key="1">
    <source>
        <dbReference type="ARBA" id="ARBA00004123"/>
    </source>
</evidence>
<feature type="compositionally biased region" description="Low complexity" evidence="10">
    <location>
        <begin position="875"/>
        <end position="889"/>
    </location>
</feature>
<keyword evidence="4" id="KW-0378">Hydrolase</keyword>
<dbReference type="GO" id="GO:0071040">
    <property type="term" value="P:nuclear polyadenylation-dependent antisense transcript catabolic process"/>
    <property type="evidence" value="ECO:0007669"/>
    <property type="project" value="TreeGrafter"/>
</dbReference>
<dbReference type="InterPro" id="IPR036397">
    <property type="entry name" value="RNaseH_sf"/>
</dbReference>
<dbReference type="InterPro" id="IPR045092">
    <property type="entry name" value="Rrp6-like"/>
</dbReference>
<feature type="compositionally biased region" description="Polar residues" evidence="10">
    <location>
        <begin position="818"/>
        <end position="832"/>
    </location>
</feature>
<evidence type="ECO:0000256" key="10">
    <source>
        <dbReference type="SAM" id="MobiDB-lite"/>
    </source>
</evidence>
<name>A0A146KK44_LYGHE</name>
<dbReference type="SUPFAM" id="SSF47819">
    <property type="entry name" value="HRDC-like"/>
    <property type="match status" value="1"/>
</dbReference>
<evidence type="ECO:0000256" key="5">
    <source>
        <dbReference type="ARBA" id="ARBA00022835"/>
    </source>
</evidence>
<dbReference type="InterPro" id="IPR049559">
    <property type="entry name" value="Rrp6p-like_exo"/>
</dbReference>
<proteinExistence type="inferred from homology"/>
<dbReference type="GO" id="GO:0000166">
    <property type="term" value="F:nucleotide binding"/>
    <property type="evidence" value="ECO:0007669"/>
    <property type="project" value="InterPro"/>
</dbReference>
<keyword evidence="7" id="KW-0539">Nucleus</keyword>
<reference evidence="12" key="1">
    <citation type="journal article" date="2016" name="Gigascience">
        <title>De novo construction of an expanded transcriptome assembly for the western tarnished plant bug, Lygus hesperus.</title>
        <authorList>
            <person name="Tassone E.E."/>
            <person name="Geib S.M."/>
            <person name="Hall B."/>
            <person name="Fabrick J.A."/>
            <person name="Brent C.S."/>
            <person name="Hull J.J."/>
        </authorList>
    </citation>
    <scope>NUCLEOTIDE SEQUENCE</scope>
</reference>
<keyword evidence="5" id="KW-0271">Exosome</keyword>
<feature type="compositionally biased region" description="Polar residues" evidence="10">
    <location>
        <begin position="839"/>
        <end position="854"/>
    </location>
</feature>
<gene>
    <name evidence="12" type="primary">EXOSC10_0</name>
    <name evidence="12" type="ORF">g.78092</name>
</gene>
<dbReference type="SUPFAM" id="SSF53098">
    <property type="entry name" value="Ribonuclease H-like"/>
    <property type="match status" value="1"/>
</dbReference>
<dbReference type="InterPro" id="IPR044876">
    <property type="entry name" value="HRDC_dom_sf"/>
</dbReference>
<accession>A0A146KK44</accession>
<keyword evidence="3" id="KW-0540">Nuclease</keyword>
<dbReference type="PANTHER" id="PTHR12124">
    <property type="entry name" value="POLYMYOSITIS/SCLERODERMA AUTOANTIGEN-RELATED"/>
    <property type="match status" value="1"/>
</dbReference>
<dbReference type="PROSITE" id="PS50967">
    <property type="entry name" value="HRDC"/>
    <property type="match status" value="1"/>
</dbReference>
<dbReference type="FunFam" id="1.10.150.80:FF:000001">
    <property type="entry name" value="Putative exosome component 10"/>
    <property type="match status" value="1"/>
</dbReference>
<evidence type="ECO:0000256" key="3">
    <source>
        <dbReference type="ARBA" id="ARBA00022722"/>
    </source>
</evidence>
<dbReference type="EMBL" id="GDHC01021791">
    <property type="protein sequence ID" value="JAP96837.1"/>
    <property type="molecule type" value="Transcribed_RNA"/>
</dbReference>
<evidence type="ECO:0000256" key="2">
    <source>
        <dbReference type="ARBA" id="ARBA00022552"/>
    </source>
</evidence>
<dbReference type="CDD" id="cd06147">
    <property type="entry name" value="Rrp6p_like_exo"/>
    <property type="match status" value="1"/>
</dbReference>
<evidence type="ECO:0000256" key="6">
    <source>
        <dbReference type="ARBA" id="ARBA00022839"/>
    </source>
</evidence>
<dbReference type="GO" id="GO:0071051">
    <property type="term" value="P:poly(A)-dependent snoRNA 3'-end processing"/>
    <property type="evidence" value="ECO:0007669"/>
    <property type="project" value="TreeGrafter"/>
</dbReference>
<feature type="compositionally biased region" description="Gly residues" evidence="10">
    <location>
        <begin position="796"/>
        <end position="810"/>
    </location>
</feature>
<dbReference type="PANTHER" id="PTHR12124:SF47">
    <property type="entry name" value="EXOSOME COMPONENT 10"/>
    <property type="match status" value="1"/>
</dbReference>
<organism evidence="12">
    <name type="scientific">Lygus hesperus</name>
    <name type="common">Western plant bug</name>
    <dbReference type="NCBI Taxonomy" id="30085"/>
    <lineage>
        <taxon>Eukaryota</taxon>
        <taxon>Metazoa</taxon>
        <taxon>Ecdysozoa</taxon>
        <taxon>Arthropoda</taxon>
        <taxon>Hexapoda</taxon>
        <taxon>Insecta</taxon>
        <taxon>Pterygota</taxon>
        <taxon>Neoptera</taxon>
        <taxon>Paraneoptera</taxon>
        <taxon>Hemiptera</taxon>
        <taxon>Heteroptera</taxon>
        <taxon>Panheteroptera</taxon>
        <taxon>Cimicomorpha</taxon>
        <taxon>Miridae</taxon>
        <taxon>Mirini</taxon>
        <taxon>Lygus</taxon>
    </lineage>
</organism>